<dbReference type="AlphaFoldDB" id="A0AAN8P613"/>
<dbReference type="EMBL" id="JAWJWE010000003">
    <property type="protein sequence ID" value="KAK6639385.1"/>
    <property type="molecule type" value="Genomic_DNA"/>
</dbReference>
<evidence type="ECO:0000313" key="2">
    <source>
        <dbReference type="EMBL" id="KAK6639385.1"/>
    </source>
</evidence>
<comment type="caution">
    <text evidence="2">The sequence shown here is derived from an EMBL/GenBank/DDBJ whole genome shotgun (WGS) entry which is preliminary data.</text>
</comment>
<organism evidence="2 3">
    <name type="scientific">Polyplax serrata</name>
    <name type="common">Common mouse louse</name>
    <dbReference type="NCBI Taxonomy" id="468196"/>
    <lineage>
        <taxon>Eukaryota</taxon>
        <taxon>Metazoa</taxon>
        <taxon>Ecdysozoa</taxon>
        <taxon>Arthropoda</taxon>
        <taxon>Hexapoda</taxon>
        <taxon>Insecta</taxon>
        <taxon>Pterygota</taxon>
        <taxon>Neoptera</taxon>
        <taxon>Paraneoptera</taxon>
        <taxon>Psocodea</taxon>
        <taxon>Troctomorpha</taxon>
        <taxon>Phthiraptera</taxon>
        <taxon>Anoplura</taxon>
        <taxon>Polyplacidae</taxon>
        <taxon>Polyplax</taxon>
    </lineage>
</organism>
<proteinExistence type="predicted"/>
<feature type="compositionally biased region" description="Basic residues" evidence="1">
    <location>
        <begin position="1"/>
        <end position="10"/>
    </location>
</feature>
<dbReference type="Proteomes" id="UP001372834">
    <property type="component" value="Unassembled WGS sequence"/>
</dbReference>
<sequence length="92" mass="9992">MKKKWRRGRRKEGSLERNGRALISNGFGNRSDDAKENDDDDDDGCGGGGDGDHDGAELFREILSYSSRGTFLSAISPKASSIARLFTCTCST</sequence>
<evidence type="ECO:0000256" key="1">
    <source>
        <dbReference type="SAM" id="MobiDB-lite"/>
    </source>
</evidence>
<name>A0AAN8P613_POLSC</name>
<feature type="region of interest" description="Disordered" evidence="1">
    <location>
        <begin position="1"/>
        <end position="53"/>
    </location>
</feature>
<reference evidence="2 3" key="1">
    <citation type="submission" date="2023-10" db="EMBL/GenBank/DDBJ databases">
        <title>Genomes of two closely related lineages of the louse Polyplax serrata with different host specificities.</title>
        <authorList>
            <person name="Martinu J."/>
            <person name="Tarabai H."/>
            <person name="Stefka J."/>
            <person name="Hypsa V."/>
        </authorList>
    </citation>
    <scope>NUCLEOTIDE SEQUENCE [LARGE SCALE GENOMIC DNA]</scope>
    <source>
        <strain evidence="2">HR10_N</strain>
    </source>
</reference>
<evidence type="ECO:0000313" key="3">
    <source>
        <dbReference type="Proteomes" id="UP001372834"/>
    </source>
</evidence>
<accession>A0AAN8P613</accession>
<protein>
    <submittedName>
        <fullName evidence="2">Uncharacterized protein</fullName>
    </submittedName>
</protein>
<feature type="compositionally biased region" description="Acidic residues" evidence="1">
    <location>
        <begin position="35"/>
        <end position="44"/>
    </location>
</feature>
<gene>
    <name evidence="2" type="ORF">RUM43_007658</name>
</gene>